<dbReference type="Pfam" id="PF06831">
    <property type="entry name" value="H2TH"/>
    <property type="match status" value="1"/>
</dbReference>
<dbReference type="InterPro" id="IPR020629">
    <property type="entry name" value="FPG_Glyclase"/>
</dbReference>
<organism evidence="23 24">
    <name type="scientific">Virgibacillus necropolis</name>
    <dbReference type="NCBI Taxonomy" id="163877"/>
    <lineage>
        <taxon>Bacteria</taxon>
        <taxon>Bacillati</taxon>
        <taxon>Bacillota</taxon>
        <taxon>Bacilli</taxon>
        <taxon>Bacillales</taxon>
        <taxon>Bacillaceae</taxon>
        <taxon>Virgibacillus</taxon>
    </lineage>
</organism>
<sequence>MPELPEMETYKTLLNQKVGGKTLTGVSINREKSINVSPADFVNIVQNERIEVIERRAKHLLFHLKNGHVLLVHLMLGGRMFYGTEQEKPDRTVQIQLSFGNQHLYFIGLRLGYLHLFSEAEVKQELTDLGPEPLDANFTLDSFLDLVKNRRGKIKTTLVNQEFLSGIGNCYSDEIAWHAQLLPKRKMNELNDNEKVQLYQSIRFILQQAIQYGGYMDQPFFKGDTKTGTYDNKKYVYGRAGEACKRCGTSIVKEEISSRKTFYCKGCQT</sequence>
<keyword evidence="14" id="KW-0234">DNA repair</keyword>
<comment type="catalytic activity">
    <reaction evidence="1">
        <text>Hydrolysis of DNA containing ring-opened 7-methylguanine residues, releasing 2,6-diamino-4-hydroxy-5-(N-methyl)formamidopyrimidine.</text>
        <dbReference type="EC" id="3.2.2.23"/>
    </reaction>
</comment>
<keyword evidence="16" id="KW-0511">Multifunctional enzyme</keyword>
<evidence type="ECO:0000256" key="15">
    <source>
        <dbReference type="ARBA" id="ARBA00023239"/>
    </source>
</evidence>
<comment type="subunit">
    <text evidence="4">Monomer.</text>
</comment>
<keyword evidence="15" id="KW-0456">Lyase</keyword>
<evidence type="ECO:0000256" key="4">
    <source>
        <dbReference type="ARBA" id="ARBA00011245"/>
    </source>
</evidence>
<comment type="cofactor">
    <cofactor evidence="2">
        <name>Zn(2+)</name>
        <dbReference type="ChEBI" id="CHEBI:29105"/>
    </cofactor>
</comment>
<dbReference type="GO" id="GO:0003684">
    <property type="term" value="F:damaged DNA binding"/>
    <property type="evidence" value="ECO:0007669"/>
    <property type="project" value="InterPro"/>
</dbReference>
<keyword evidence="24" id="KW-1185">Reference proteome</keyword>
<comment type="similarity">
    <text evidence="3">Belongs to the FPG family.</text>
</comment>
<dbReference type="Pfam" id="PF06827">
    <property type="entry name" value="zf-FPG_IleRS"/>
    <property type="match status" value="1"/>
</dbReference>
<dbReference type="SUPFAM" id="SSF46946">
    <property type="entry name" value="S13-like H2TH domain"/>
    <property type="match status" value="1"/>
</dbReference>
<feature type="domain" description="FPG-type" evidence="21">
    <location>
        <begin position="235"/>
        <end position="269"/>
    </location>
</feature>
<name>A0A221MD79_9BACI</name>
<dbReference type="PROSITE" id="PS51068">
    <property type="entry name" value="FPG_CAT"/>
    <property type="match status" value="1"/>
</dbReference>
<dbReference type="Pfam" id="PF01149">
    <property type="entry name" value="Fapy_DNA_glyco"/>
    <property type="match status" value="1"/>
</dbReference>
<dbReference type="NCBIfam" id="NF002211">
    <property type="entry name" value="PRK01103.1"/>
    <property type="match status" value="1"/>
</dbReference>
<dbReference type="InterPro" id="IPR010979">
    <property type="entry name" value="Ribosomal_uS13-like_H2TH"/>
</dbReference>
<dbReference type="OrthoDB" id="9800855at2"/>
<dbReference type="PROSITE" id="PS51066">
    <property type="entry name" value="ZF_FPG_2"/>
    <property type="match status" value="1"/>
</dbReference>
<proteinExistence type="inferred from homology"/>
<dbReference type="InterPro" id="IPR012319">
    <property type="entry name" value="FPG_cat"/>
</dbReference>
<dbReference type="PANTHER" id="PTHR22993">
    <property type="entry name" value="FORMAMIDOPYRIMIDINE-DNA GLYCOSYLASE"/>
    <property type="match status" value="1"/>
</dbReference>
<dbReference type="Gene3D" id="1.10.8.50">
    <property type="match status" value="1"/>
</dbReference>
<evidence type="ECO:0000256" key="1">
    <source>
        <dbReference type="ARBA" id="ARBA00001668"/>
    </source>
</evidence>
<dbReference type="InterPro" id="IPR035937">
    <property type="entry name" value="FPG_N"/>
</dbReference>
<dbReference type="SUPFAM" id="SSF57716">
    <property type="entry name" value="Glucocorticoid receptor-like (DNA-binding domain)"/>
    <property type="match status" value="1"/>
</dbReference>
<dbReference type="SUPFAM" id="SSF81624">
    <property type="entry name" value="N-terminal domain of MutM-like DNA repair proteins"/>
    <property type="match status" value="1"/>
</dbReference>
<evidence type="ECO:0000256" key="19">
    <source>
        <dbReference type="ARBA" id="ARBA00044632"/>
    </source>
</evidence>
<feature type="domain" description="Formamidopyrimidine-DNA glycosylase catalytic" evidence="22">
    <location>
        <begin position="2"/>
        <end position="112"/>
    </location>
</feature>
<dbReference type="RefSeq" id="WP_089532433.1">
    <property type="nucleotide sequence ID" value="NZ_CP022437.1"/>
</dbReference>
<keyword evidence="9" id="KW-0227">DNA damage</keyword>
<evidence type="ECO:0000256" key="9">
    <source>
        <dbReference type="ARBA" id="ARBA00022763"/>
    </source>
</evidence>
<dbReference type="EC" id="4.2.99.18" evidence="6"/>
<keyword evidence="12" id="KW-0862">Zinc</keyword>
<dbReference type="GO" id="GO:0006284">
    <property type="term" value="P:base-excision repair"/>
    <property type="evidence" value="ECO:0007669"/>
    <property type="project" value="InterPro"/>
</dbReference>
<dbReference type="InterPro" id="IPR010663">
    <property type="entry name" value="Znf_FPG/IleRS"/>
</dbReference>
<dbReference type="GO" id="GO:0003690">
    <property type="term" value="F:double-stranded DNA binding"/>
    <property type="evidence" value="ECO:0007669"/>
    <property type="project" value="UniProtKB-ARBA"/>
</dbReference>
<evidence type="ECO:0000313" key="23">
    <source>
        <dbReference type="EMBL" id="ASN05584.1"/>
    </source>
</evidence>
<dbReference type="KEGG" id="vne:CFK40_11470"/>
<evidence type="ECO:0000259" key="22">
    <source>
        <dbReference type="PROSITE" id="PS51068"/>
    </source>
</evidence>
<dbReference type="SMART" id="SM00898">
    <property type="entry name" value="Fapy_DNA_glyco"/>
    <property type="match status" value="1"/>
</dbReference>
<evidence type="ECO:0000256" key="11">
    <source>
        <dbReference type="ARBA" id="ARBA00022801"/>
    </source>
</evidence>
<dbReference type="Proteomes" id="UP000204391">
    <property type="component" value="Chromosome"/>
</dbReference>
<gene>
    <name evidence="23" type="ORF">CFK40_11470</name>
</gene>
<dbReference type="GO" id="GO:0140078">
    <property type="term" value="F:class I DNA-(apurinic or apyrimidinic site) endonuclease activity"/>
    <property type="evidence" value="ECO:0007669"/>
    <property type="project" value="UniProtKB-EC"/>
</dbReference>
<evidence type="ECO:0000256" key="16">
    <source>
        <dbReference type="ARBA" id="ARBA00023268"/>
    </source>
</evidence>
<keyword evidence="10 20" id="KW-0863">Zinc-finger</keyword>
<dbReference type="NCBIfam" id="TIGR00577">
    <property type="entry name" value="fpg"/>
    <property type="match status" value="1"/>
</dbReference>
<evidence type="ECO:0000256" key="10">
    <source>
        <dbReference type="ARBA" id="ARBA00022771"/>
    </source>
</evidence>
<keyword evidence="8" id="KW-0479">Metal-binding</keyword>
<dbReference type="GO" id="GO:0034039">
    <property type="term" value="F:8-oxo-7,8-dihydroguanine DNA N-glycosylase activity"/>
    <property type="evidence" value="ECO:0007669"/>
    <property type="project" value="TreeGrafter"/>
</dbReference>
<dbReference type="GO" id="GO:0008270">
    <property type="term" value="F:zinc ion binding"/>
    <property type="evidence" value="ECO:0007669"/>
    <property type="project" value="UniProtKB-KW"/>
</dbReference>
<protein>
    <recommendedName>
        <fullName evidence="7">Formamidopyrimidine-DNA glycosylase</fullName>
        <ecNumber evidence="5">3.2.2.23</ecNumber>
        <ecNumber evidence="6">4.2.99.18</ecNumber>
    </recommendedName>
    <alternativeName>
        <fullName evidence="18">DNA-(apurinic or apyrimidinic site) lyase MutM</fullName>
    </alternativeName>
</protein>
<evidence type="ECO:0000256" key="6">
    <source>
        <dbReference type="ARBA" id="ARBA00012720"/>
    </source>
</evidence>
<evidence type="ECO:0000256" key="17">
    <source>
        <dbReference type="ARBA" id="ARBA00023295"/>
    </source>
</evidence>
<dbReference type="PANTHER" id="PTHR22993:SF9">
    <property type="entry name" value="FORMAMIDOPYRIMIDINE-DNA GLYCOSYLASE"/>
    <property type="match status" value="1"/>
</dbReference>
<dbReference type="EC" id="3.2.2.23" evidence="5"/>
<dbReference type="InterPro" id="IPR000214">
    <property type="entry name" value="Znf_DNA_glyclase/AP_lyase"/>
</dbReference>
<dbReference type="SMART" id="SM01232">
    <property type="entry name" value="H2TH"/>
    <property type="match status" value="1"/>
</dbReference>
<dbReference type="EMBL" id="CP022437">
    <property type="protein sequence ID" value="ASN05584.1"/>
    <property type="molecule type" value="Genomic_DNA"/>
</dbReference>
<keyword evidence="17" id="KW-0326">Glycosidase</keyword>
<dbReference type="AlphaFoldDB" id="A0A221MD79"/>
<evidence type="ECO:0000256" key="3">
    <source>
        <dbReference type="ARBA" id="ARBA00009409"/>
    </source>
</evidence>
<keyword evidence="11" id="KW-0378">Hydrolase</keyword>
<evidence type="ECO:0000256" key="5">
    <source>
        <dbReference type="ARBA" id="ARBA00012024"/>
    </source>
</evidence>
<evidence type="ECO:0000256" key="12">
    <source>
        <dbReference type="ARBA" id="ARBA00022833"/>
    </source>
</evidence>
<evidence type="ECO:0000259" key="21">
    <source>
        <dbReference type="PROSITE" id="PS51066"/>
    </source>
</evidence>
<keyword evidence="13" id="KW-0238">DNA-binding</keyword>
<dbReference type="FunFam" id="1.10.8.50:FF:000003">
    <property type="entry name" value="Formamidopyrimidine-DNA glycosylase"/>
    <property type="match status" value="1"/>
</dbReference>
<dbReference type="Gene3D" id="3.20.190.10">
    <property type="entry name" value="MutM-like, N-terminal"/>
    <property type="match status" value="1"/>
</dbReference>
<evidence type="ECO:0000256" key="14">
    <source>
        <dbReference type="ARBA" id="ARBA00023204"/>
    </source>
</evidence>
<comment type="catalytic activity">
    <reaction evidence="19">
        <text>2'-deoxyribonucleotide-(2'-deoxyribose 5'-phosphate)-2'-deoxyribonucleotide-DNA = a 3'-end 2'-deoxyribonucleotide-(2,3-dehydro-2,3-deoxyribose 5'-phosphate)-DNA + a 5'-end 5'-phospho-2'-deoxyribonucleoside-DNA + H(+)</text>
        <dbReference type="Rhea" id="RHEA:66592"/>
        <dbReference type="Rhea" id="RHEA-COMP:13180"/>
        <dbReference type="Rhea" id="RHEA-COMP:16897"/>
        <dbReference type="Rhea" id="RHEA-COMP:17067"/>
        <dbReference type="ChEBI" id="CHEBI:15378"/>
        <dbReference type="ChEBI" id="CHEBI:136412"/>
        <dbReference type="ChEBI" id="CHEBI:157695"/>
        <dbReference type="ChEBI" id="CHEBI:167181"/>
        <dbReference type="EC" id="4.2.99.18"/>
    </reaction>
</comment>
<dbReference type="InterPro" id="IPR015886">
    <property type="entry name" value="H2TH_FPG"/>
</dbReference>
<evidence type="ECO:0000256" key="2">
    <source>
        <dbReference type="ARBA" id="ARBA00001947"/>
    </source>
</evidence>
<accession>A0A221MD79</accession>
<evidence type="ECO:0000256" key="7">
    <source>
        <dbReference type="ARBA" id="ARBA00016240"/>
    </source>
</evidence>
<reference evidence="23 24" key="1">
    <citation type="journal article" date="2003" name="Int. J. Syst. Evol. Microbiol.">
        <title>Virgibacillus carmonensis sp. nov., Virgibacillus necropolis sp. nov. and Virgibacillus picturae sp. nov., three novel species isolated from deteriorated mural paintings, transfer of the species of the genus salibacillus to Virgibacillus, as Virgibacillus marismortui comb. nov. and Virgibacillus salexigens comb. nov., and emended description of the genus Virgibacillus.</title>
        <authorList>
            <person name="Heyrman J."/>
            <person name="Logan N.A."/>
            <person name="Busse H.J."/>
            <person name="Balcaen A."/>
            <person name="Lebbe L."/>
            <person name="Rodriguez-Diaz M."/>
            <person name="Swings J."/>
            <person name="De Vos P."/>
        </authorList>
    </citation>
    <scope>NUCLEOTIDE SEQUENCE [LARGE SCALE GENOMIC DNA]</scope>
    <source>
        <strain evidence="23 24">LMG 19488</strain>
    </source>
</reference>
<evidence type="ECO:0000256" key="8">
    <source>
        <dbReference type="ARBA" id="ARBA00022723"/>
    </source>
</evidence>
<evidence type="ECO:0000256" key="13">
    <source>
        <dbReference type="ARBA" id="ARBA00023125"/>
    </source>
</evidence>
<evidence type="ECO:0000313" key="24">
    <source>
        <dbReference type="Proteomes" id="UP000204391"/>
    </source>
</evidence>
<evidence type="ECO:0000256" key="18">
    <source>
        <dbReference type="ARBA" id="ARBA00030638"/>
    </source>
</evidence>
<evidence type="ECO:0000256" key="20">
    <source>
        <dbReference type="PROSITE-ProRule" id="PRU00391"/>
    </source>
</evidence>